<reference evidence="3 4" key="1">
    <citation type="submission" date="2018-05" db="EMBL/GenBank/DDBJ databases">
        <title>Whole genome sequencing for identification of molecular markers to develop diagnostic detection tools for the regulated plant pathogen Lachnellula willkommii.</title>
        <authorList>
            <person name="Giroux E."/>
            <person name="Bilodeau G."/>
        </authorList>
    </citation>
    <scope>NUCLEOTIDE SEQUENCE [LARGE SCALE GENOMIC DNA]</scope>
    <source>
        <strain evidence="3 4">CBS 203.66</strain>
    </source>
</reference>
<dbReference type="Proteomes" id="UP000469559">
    <property type="component" value="Unassembled WGS sequence"/>
</dbReference>
<dbReference type="EMBL" id="QGMF01000034">
    <property type="protein sequence ID" value="TVY20917.1"/>
    <property type="molecule type" value="Genomic_DNA"/>
</dbReference>
<protein>
    <recommendedName>
        <fullName evidence="2">DUF7726 domain-containing protein</fullName>
    </recommendedName>
</protein>
<sequence>MPKTEPPQSGPTRAEAYPAIKPGDRPRGTNFKPSAPKALADKPAKALNATSKATNFLETIATPKKVEPKAETKPTKRASVKDEDKPTTRDSEPEAHAKPAKKRASITSDDEPATKKSKSSKSSTDKPVTESSPNDASSTKPSSFLDITLPTHLPSGEIPIYDTCSTIRQKINALLGKDNTKPENGIPGQFKKDGTPKPYTQAQFLRDIGGGNNASLGRFLKAKKIMGGAESPIYPGAYEFFEKKRIWQAGKKTKGREKVEKDRPDGLPLQDPNHMRMWLGPGESMSDFVDEYGHYPDGLPLRDPNHMRITVMQGEDPRQFPNAYGI</sequence>
<evidence type="ECO:0000259" key="2">
    <source>
        <dbReference type="Pfam" id="PF24852"/>
    </source>
</evidence>
<dbReference type="OrthoDB" id="2592504at2759"/>
<organism evidence="3 4">
    <name type="scientific">Lachnellula arida</name>
    <dbReference type="NCBI Taxonomy" id="1316785"/>
    <lineage>
        <taxon>Eukaryota</taxon>
        <taxon>Fungi</taxon>
        <taxon>Dikarya</taxon>
        <taxon>Ascomycota</taxon>
        <taxon>Pezizomycotina</taxon>
        <taxon>Leotiomycetes</taxon>
        <taxon>Helotiales</taxon>
        <taxon>Lachnaceae</taxon>
        <taxon>Lachnellula</taxon>
    </lineage>
</organism>
<evidence type="ECO:0000313" key="4">
    <source>
        <dbReference type="Proteomes" id="UP000469559"/>
    </source>
</evidence>
<keyword evidence="4" id="KW-1185">Reference proteome</keyword>
<dbReference type="Pfam" id="PF24852">
    <property type="entry name" value="DUF7726"/>
    <property type="match status" value="1"/>
</dbReference>
<feature type="region of interest" description="Disordered" evidence="1">
    <location>
        <begin position="178"/>
        <end position="197"/>
    </location>
</feature>
<evidence type="ECO:0000313" key="3">
    <source>
        <dbReference type="EMBL" id="TVY20917.1"/>
    </source>
</evidence>
<name>A0A8T9BLT8_9HELO</name>
<feature type="domain" description="DUF7726" evidence="2">
    <location>
        <begin position="199"/>
        <end position="247"/>
    </location>
</feature>
<dbReference type="InterPro" id="IPR056143">
    <property type="entry name" value="DUF7726"/>
</dbReference>
<gene>
    <name evidence="3" type="ORF">LARI1_G001712</name>
</gene>
<dbReference type="AlphaFoldDB" id="A0A8T9BLT8"/>
<dbReference type="PANTHER" id="PTHR42339:SF1">
    <property type="entry name" value="HISTONE H1"/>
    <property type="match status" value="1"/>
</dbReference>
<accession>A0A8T9BLT8</accession>
<dbReference type="PANTHER" id="PTHR42339">
    <property type="entry name" value="HISTONE H1"/>
    <property type="match status" value="1"/>
</dbReference>
<evidence type="ECO:0000256" key="1">
    <source>
        <dbReference type="SAM" id="MobiDB-lite"/>
    </source>
</evidence>
<feature type="compositionally biased region" description="Basic and acidic residues" evidence="1">
    <location>
        <begin position="64"/>
        <end position="97"/>
    </location>
</feature>
<comment type="caution">
    <text evidence="3">The sequence shown here is derived from an EMBL/GenBank/DDBJ whole genome shotgun (WGS) entry which is preliminary data.</text>
</comment>
<proteinExistence type="predicted"/>
<feature type="region of interest" description="Disordered" evidence="1">
    <location>
        <begin position="1"/>
        <end position="149"/>
    </location>
</feature>
<feature type="compositionally biased region" description="Polar residues" evidence="1">
    <location>
        <begin position="129"/>
        <end position="142"/>
    </location>
</feature>